<sequence length="591" mass="64564">MKYTNKHAIVGLTTAISLMVVACKDTFLEVPVTGQLSNIQLNSKAGIEGSLIGAYSMLNGRGDRLASASNWVWGGIRGGDANKGTDPGDFSTINPLQRFETISTSGEIGGTWQRKYEAISRVNATLRLLASAGPDVTAADKTRITAEARFLRGFNYFELKRLFNNTPYIDESVDYGTGIEKVANNVELYPKIEADLKYAYDNLPETQSAAGRINKWGAAAMLAKVYLYQKKYAEAKALFDLVIANGKTANGKKLGLVPKYADLFKASNDNNEESLFAIQAAANTGSVNNANPEFDLNYPYNTGANGPGNCCGFNQPSFEYVNAFRTTANGLPLLDGSYNTGANQVKNDMGVLSKDPFTTDAGNLDPRLDHTVGRRGIPYLDWQNHPGNDWIRNQPNGGPYSPKKFTYYKADKGSLQDNSSWTPGYTALNVPLIRFADVLLMAAECEIEVGSLTKALEYTNMVRKRAANPDGFVKAFADPAKPEGGFGKDPAAKYVISEYPASQFATKEAARTAVRFERRLELGDEGHRFFDLVRWGIAEPTINAYLTYEGAKLPTTLGGAKFKANRDEYLPIPQSQIDIQGASVLKQNPGY</sequence>
<protein>
    <submittedName>
        <fullName evidence="8">RagB/SusD domain protein</fullName>
    </submittedName>
</protein>
<evidence type="ECO:0000256" key="5">
    <source>
        <dbReference type="ARBA" id="ARBA00023237"/>
    </source>
</evidence>
<keyword evidence="4" id="KW-0472">Membrane</keyword>
<dbReference type="HOGENOM" id="CLU_015553_1_0_10"/>
<comment type="subcellular location">
    <subcellularLocation>
        <location evidence="1">Cell outer membrane</location>
    </subcellularLocation>
</comment>
<dbReference type="Gene3D" id="1.25.40.390">
    <property type="match status" value="1"/>
</dbReference>
<evidence type="ECO:0000256" key="1">
    <source>
        <dbReference type="ARBA" id="ARBA00004442"/>
    </source>
</evidence>
<accession>I0K1U0</accession>
<dbReference type="PROSITE" id="PS51257">
    <property type="entry name" value="PROKAR_LIPOPROTEIN"/>
    <property type="match status" value="1"/>
</dbReference>
<evidence type="ECO:0000256" key="4">
    <source>
        <dbReference type="ARBA" id="ARBA00023136"/>
    </source>
</evidence>
<feature type="domain" description="SusD-like N-terminal" evidence="7">
    <location>
        <begin position="105"/>
        <end position="227"/>
    </location>
</feature>
<dbReference type="KEGG" id="fae:FAES_0079"/>
<keyword evidence="5" id="KW-0998">Cell outer membrane</keyword>
<evidence type="ECO:0000256" key="3">
    <source>
        <dbReference type="ARBA" id="ARBA00022729"/>
    </source>
</evidence>
<organism evidence="8 9">
    <name type="scientific">Fibrella aestuarina BUZ 2</name>
    <dbReference type="NCBI Taxonomy" id="1166018"/>
    <lineage>
        <taxon>Bacteria</taxon>
        <taxon>Pseudomonadati</taxon>
        <taxon>Bacteroidota</taxon>
        <taxon>Cytophagia</taxon>
        <taxon>Cytophagales</taxon>
        <taxon>Spirosomataceae</taxon>
        <taxon>Fibrella</taxon>
    </lineage>
</organism>
<dbReference type="GO" id="GO:0009279">
    <property type="term" value="C:cell outer membrane"/>
    <property type="evidence" value="ECO:0007669"/>
    <property type="project" value="UniProtKB-SubCell"/>
</dbReference>
<dbReference type="Proteomes" id="UP000011058">
    <property type="component" value="Chromosome"/>
</dbReference>
<dbReference type="InterPro" id="IPR033985">
    <property type="entry name" value="SusD-like_N"/>
</dbReference>
<gene>
    <name evidence="8" type="ORF">FAES_0079</name>
</gene>
<dbReference type="EMBL" id="HE796683">
    <property type="protein sequence ID" value="CCG98093.1"/>
    <property type="molecule type" value="Genomic_DNA"/>
</dbReference>
<dbReference type="STRING" id="1166018.FAES_0079"/>
<comment type="similarity">
    <text evidence="2">Belongs to the SusD family.</text>
</comment>
<dbReference type="SUPFAM" id="SSF48452">
    <property type="entry name" value="TPR-like"/>
    <property type="match status" value="1"/>
</dbReference>
<dbReference type="eggNOG" id="COG0561">
    <property type="taxonomic scope" value="Bacteria"/>
</dbReference>
<proteinExistence type="inferred from homology"/>
<dbReference type="InterPro" id="IPR012944">
    <property type="entry name" value="SusD_RagB_dom"/>
</dbReference>
<evidence type="ECO:0000313" key="9">
    <source>
        <dbReference type="Proteomes" id="UP000011058"/>
    </source>
</evidence>
<evidence type="ECO:0000313" key="8">
    <source>
        <dbReference type="EMBL" id="CCG98093.1"/>
    </source>
</evidence>
<reference evidence="8 9" key="1">
    <citation type="journal article" date="2012" name="J. Bacteriol.">
        <title>Genome Sequence of Fibrella aestuarina BUZ 2T, a Filamentous Marine Bacterium.</title>
        <authorList>
            <person name="Filippini M."/>
            <person name="Qi W."/>
            <person name="Blom J."/>
            <person name="Goesmann A."/>
            <person name="Smits T.H."/>
            <person name="Bagheri H.C."/>
        </authorList>
    </citation>
    <scope>NUCLEOTIDE SEQUENCE [LARGE SCALE GENOMIC DNA]</scope>
    <source>
        <strain evidence="9">BUZ 2T</strain>
    </source>
</reference>
<dbReference type="RefSeq" id="WP_015329193.1">
    <property type="nucleotide sequence ID" value="NC_020054.1"/>
</dbReference>
<dbReference type="OrthoDB" id="9792139at2"/>
<dbReference type="InterPro" id="IPR011990">
    <property type="entry name" value="TPR-like_helical_dom_sf"/>
</dbReference>
<evidence type="ECO:0000259" key="7">
    <source>
        <dbReference type="Pfam" id="PF14322"/>
    </source>
</evidence>
<name>I0K1U0_9BACT</name>
<evidence type="ECO:0000256" key="2">
    <source>
        <dbReference type="ARBA" id="ARBA00006275"/>
    </source>
</evidence>
<dbReference type="Pfam" id="PF07980">
    <property type="entry name" value="SusD_RagB"/>
    <property type="match status" value="1"/>
</dbReference>
<dbReference type="PATRIC" id="fig|1166018.3.peg.82"/>
<feature type="domain" description="RagB/SusD" evidence="6">
    <location>
        <begin position="273"/>
        <end position="591"/>
    </location>
</feature>
<evidence type="ECO:0000259" key="6">
    <source>
        <dbReference type="Pfam" id="PF07980"/>
    </source>
</evidence>
<dbReference type="Pfam" id="PF14322">
    <property type="entry name" value="SusD-like_3"/>
    <property type="match status" value="1"/>
</dbReference>
<keyword evidence="9" id="KW-1185">Reference proteome</keyword>
<keyword evidence="3" id="KW-0732">Signal</keyword>
<dbReference type="AlphaFoldDB" id="I0K1U0"/>